<feature type="compositionally biased region" description="Polar residues" evidence="2">
    <location>
        <begin position="2019"/>
        <end position="2034"/>
    </location>
</feature>
<feature type="region of interest" description="Disordered" evidence="2">
    <location>
        <begin position="1"/>
        <end position="30"/>
    </location>
</feature>
<feature type="compositionally biased region" description="Basic residues" evidence="2">
    <location>
        <begin position="1938"/>
        <end position="1953"/>
    </location>
</feature>
<dbReference type="EMBL" id="FOHX01000016">
    <property type="protein sequence ID" value="SEU39118.1"/>
    <property type="molecule type" value="Genomic_DNA"/>
</dbReference>
<evidence type="ECO:0000259" key="3">
    <source>
        <dbReference type="Pfam" id="PF25023"/>
    </source>
</evidence>
<dbReference type="PANTHER" id="PTHR32305:SF17">
    <property type="entry name" value="TRNA NUCLEASE WAPA"/>
    <property type="match status" value="1"/>
</dbReference>
<dbReference type="PANTHER" id="PTHR32305">
    <property type="match status" value="1"/>
</dbReference>
<keyword evidence="5" id="KW-1185">Reference proteome</keyword>
<dbReference type="InterPro" id="IPR056823">
    <property type="entry name" value="TEN-like_YD-shell"/>
</dbReference>
<evidence type="ECO:0000313" key="5">
    <source>
        <dbReference type="Proteomes" id="UP000199361"/>
    </source>
</evidence>
<dbReference type="Gene3D" id="2.180.10.10">
    <property type="entry name" value="RHS repeat-associated core"/>
    <property type="match status" value="1"/>
</dbReference>
<protein>
    <submittedName>
        <fullName evidence="4">RHS repeat-associated core domain-containing protein</fullName>
    </submittedName>
</protein>
<feature type="compositionally biased region" description="Low complexity" evidence="2">
    <location>
        <begin position="2003"/>
        <end position="2018"/>
    </location>
</feature>
<keyword evidence="1" id="KW-0677">Repeat</keyword>
<gene>
    <name evidence="4" type="ORF">SAMN05421811_116138</name>
</gene>
<dbReference type="Pfam" id="PF25023">
    <property type="entry name" value="TEN_YD-shell"/>
    <property type="match status" value="2"/>
</dbReference>
<feature type="compositionally biased region" description="Basic residues" evidence="2">
    <location>
        <begin position="1961"/>
        <end position="1976"/>
    </location>
</feature>
<proteinExistence type="predicted"/>
<dbReference type="InterPro" id="IPR006530">
    <property type="entry name" value="YD"/>
</dbReference>
<evidence type="ECO:0000256" key="2">
    <source>
        <dbReference type="SAM" id="MobiDB-lite"/>
    </source>
</evidence>
<accession>A0A1I0LH45</accession>
<feature type="domain" description="Teneurin-like YD-shell" evidence="3">
    <location>
        <begin position="1627"/>
        <end position="1833"/>
    </location>
</feature>
<dbReference type="OrthoDB" id="291011at2"/>
<evidence type="ECO:0000313" key="4">
    <source>
        <dbReference type="EMBL" id="SEU39118.1"/>
    </source>
</evidence>
<dbReference type="Proteomes" id="UP000199361">
    <property type="component" value="Unassembled WGS sequence"/>
</dbReference>
<name>A0A1I0LH45_9ACTN</name>
<reference evidence="4 5" key="1">
    <citation type="submission" date="2016-10" db="EMBL/GenBank/DDBJ databases">
        <authorList>
            <person name="de Groot N.N."/>
        </authorList>
    </citation>
    <scope>NUCLEOTIDE SEQUENCE [LARGE SCALE GENOMIC DNA]</scope>
    <source>
        <strain evidence="4 5">CGMCC 4.5598</strain>
    </source>
</reference>
<dbReference type="NCBIfam" id="TIGR03696">
    <property type="entry name" value="Rhs_assc_core"/>
    <property type="match status" value="1"/>
</dbReference>
<dbReference type="InterPro" id="IPR022385">
    <property type="entry name" value="Rhs_assc_core"/>
</dbReference>
<feature type="region of interest" description="Disordered" evidence="2">
    <location>
        <begin position="67"/>
        <end position="93"/>
    </location>
</feature>
<feature type="region of interest" description="Disordered" evidence="2">
    <location>
        <begin position="1147"/>
        <end position="1170"/>
    </location>
</feature>
<feature type="region of interest" description="Disordered" evidence="2">
    <location>
        <begin position="1924"/>
        <end position="2067"/>
    </location>
</feature>
<organism evidence="4 5">
    <name type="scientific">Nonomuraea wenchangensis</name>
    <dbReference type="NCBI Taxonomy" id="568860"/>
    <lineage>
        <taxon>Bacteria</taxon>
        <taxon>Bacillati</taxon>
        <taxon>Actinomycetota</taxon>
        <taxon>Actinomycetes</taxon>
        <taxon>Streptosporangiales</taxon>
        <taxon>Streptosporangiaceae</taxon>
        <taxon>Nonomuraea</taxon>
    </lineage>
</organism>
<dbReference type="STRING" id="568860.SAMN05421811_116138"/>
<dbReference type="InterPro" id="IPR050708">
    <property type="entry name" value="T6SS_VgrG/RHS"/>
</dbReference>
<evidence type="ECO:0000256" key="1">
    <source>
        <dbReference type="ARBA" id="ARBA00022737"/>
    </source>
</evidence>
<sequence>MDLPSELELPESRWNRPPETSEFGDAPDPYWNRFLHPKPESPWPRRLATVLSVILIAPMAYALPAQAAPRPAPQVQKETPVKGTKVPVLPPLDNPVTKQVWTAPPGVSWPKPQTAELGGTDAAARTLAAGDFPVRLAPQQKAAKNAKTAEAAEAAEAATPVKVELLDPAKSDRLGLTMRVSSSENGVAARSAGKATTRLQIDYSKFRYAYGGDYGARLRVVKLEECALTGAADCPAPAPVKSANDTTEGTVTAEFETAGLYALTAAASGSSGDHSASPLGPSAQWSVGAQSGDFNWGYPLRVPPALGGDEPEVGLGYSSQSVDGRTVSTNNQSSWVGEGFELNPGGFVERRYKSCTLDGKKTGDLCWDQDNAVLSLGDSSVELVKDATTKQWRPKSDDGIRIEYLTGATNGDNNGEYWRVTTQDGTQYTFGLNRLPGWATGKAETKSVQTVPVFGNNSGEPCYNSTPANAWCQQAYRWNLDYVVDPHGNSITYWYAQEKNYYGRNGKPESGTVYDRAAYLSRIDYGYLKNELFTKQPASRVVFDVAERCLPSGTITCAPEQLKKDTAAHWPDVPFDQICDSGVKCTDRLTPTFFTRKRLTKVTTQILTAAGTYAPVDSWTLTHQFPATGDGLSPSLWLASIQQTGHVGGTLSLPKTSFIGVQLPNRVDANEGRAPLVKWRVQAVDNGTGGELRVNYKAAECAPGALPAADKNTKLCFPQRWAPPDEAEVVDWFHKYVVAQTMEVDRVAGGTPVITSYEYLGGGGWHYADNILVKPEHRTWSEWRGFGRVKVREGDGQDTKRTLTEFRYFRGMHGDKQADGSKRAVQVEDSEGVKLDDLDQYAGFEREEMLYDGDGGALLSATVEKPWSVKTAESTQGGITKTAYVVQAQSMVTRKAVAGGKWRRTGEERSYDATGTLLSVEDKGDLSTADDDQCTRYTYARNDTSWMLDFTSRVHKVAAPCSAGVSTLATGDLISDERIQYDGQAHGQAPSKGDVTSVQVVVGDDGGTMTDTTRTYDVYGRETSETDTVGTKSITAYSPAAGGHATEVTETNNLGHVERVLIEPAWGEPVAEIDANNRRSEMEHDALGRLVKVWQPDRSKEAQQSPNTEYSYVIRSNGPSYVATKTLRDDGGGYVTSYELYDGLMRERQTQEPAPRDDQTQDPALRDGRTITDTYYNSQGEEYKSNTGYFATGNPGTDLFGVADAAVPNQVVTNFDGTGEAIAQILKSKGAEKYRVSVVNEGDRIHITPPPGGTATTRIGDAEDRLIELRQYKGPAPTGEYEATKYTYDHAGRLSTVTDAAGNVWRHHYDLRGREIKTEDPDKGVTTMTYNDADELVSTTDARGKTLYYVYDAMGRKTEMREGSATGPLLAEWKYDALAKGHMNASIRYIGGQAYKAEINAIDINYRPLRETVTIPEREGKLAGSYLLNTRYTADDDVQSVSFPGVGGLAEEQVVYSYDGLGQVVKVAGLSTYVNAARYSKLGETLQYELGGSGSKKAWLTYNHDESTRRLSSFRLDREGSSATDLNLGYTYDAVGNITKIAEAGGQDTQCFTYDHQRRLSSAWTATDDCASGSPKSATIGGVAPYAVSYAYDVTGNRIKETKHAWGGTAETSRSYAYPQPGGKQPHALQSVGADLFEYDTAGNTTRRKIGNADQALVWDAEGNLESVTEAGKTTSFIYDAEGDRLIRKTPTDATLYIDDMELRLDYAKNVVEQTRYYTVNEEPIAVRTPDNQVFFLVSDHQSTAQAAVNAATGELAVRRTTPFGEERGSPPAWWPGDRGFVGGTKDATTGLVHLGAREYDPKLGRFLSVDPVIDDVDPQQLNAYAYAGNSPVTMSDPDGQWVWFVVAVVVRVGIRYAAKKAAQRAAAAALRRAALARAREAARKRALAEARKRAIEAAKRKAREEARKKAMREARKKALQAARKRAREKLERARQAAAKRRAAMKAARKARKEAREAAFKRRMALQARKRNHYRGRLPAGIRQARSAPARRPTSHRATQRSSPPRANRQPAQPRPSQVYRNDGTTQPTQSYTVYGNGRLYPQGRPPSNLPNRGGSGQGEKQIFRPEKVELEPNRTGQAMQTFNRAPKMIDSIADIIDGFFGGM</sequence>
<dbReference type="NCBIfam" id="TIGR01643">
    <property type="entry name" value="YD_repeat_2x"/>
    <property type="match status" value="3"/>
</dbReference>
<dbReference type="RefSeq" id="WP_091090869.1">
    <property type="nucleotide sequence ID" value="NZ_FOHX01000016.1"/>
</dbReference>
<feature type="domain" description="Teneurin-like YD-shell" evidence="3">
    <location>
        <begin position="1279"/>
        <end position="1355"/>
    </location>
</feature>